<feature type="region of interest" description="Disordered" evidence="1">
    <location>
        <begin position="86"/>
        <end position="105"/>
    </location>
</feature>
<feature type="compositionally biased region" description="Basic and acidic residues" evidence="1">
    <location>
        <begin position="89"/>
        <end position="105"/>
    </location>
</feature>
<evidence type="ECO:0000256" key="1">
    <source>
        <dbReference type="SAM" id="MobiDB-lite"/>
    </source>
</evidence>
<keyword evidence="2" id="KW-1185">Reference proteome</keyword>
<organism evidence="2 3">
    <name type="scientific">Plectus sambesii</name>
    <dbReference type="NCBI Taxonomy" id="2011161"/>
    <lineage>
        <taxon>Eukaryota</taxon>
        <taxon>Metazoa</taxon>
        <taxon>Ecdysozoa</taxon>
        <taxon>Nematoda</taxon>
        <taxon>Chromadorea</taxon>
        <taxon>Plectida</taxon>
        <taxon>Plectina</taxon>
        <taxon>Plectoidea</taxon>
        <taxon>Plectidae</taxon>
        <taxon>Plectus</taxon>
    </lineage>
</organism>
<dbReference type="WBParaSite" id="PSAMB.scaffold288size58989.g4223.t1">
    <property type="protein sequence ID" value="PSAMB.scaffold288size58989.g4223.t1"/>
    <property type="gene ID" value="PSAMB.scaffold288size58989.g4223"/>
</dbReference>
<dbReference type="AlphaFoldDB" id="A0A914VZF6"/>
<evidence type="ECO:0000313" key="2">
    <source>
        <dbReference type="Proteomes" id="UP000887566"/>
    </source>
</evidence>
<name>A0A914VZF6_9BILA</name>
<accession>A0A914VZF6</accession>
<sequence length="130" mass="14643">MNRRQELQTRTTRRGWHANVTAASTQERRHVSRGCKDGPLQGRKKAPRRASIQATLLEIRLFGHEQATLGGRMGPGACPDQRLTTARRGGFDKHNADTSERRKETTHSLGFISQCHRPFYYGFLTTPALG</sequence>
<proteinExistence type="predicted"/>
<evidence type="ECO:0000313" key="3">
    <source>
        <dbReference type="WBParaSite" id="PSAMB.scaffold288size58989.g4223.t1"/>
    </source>
</evidence>
<reference evidence="3" key="1">
    <citation type="submission" date="2022-11" db="UniProtKB">
        <authorList>
            <consortium name="WormBaseParasite"/>
        </authorList>
    </citation>
    <scope>IDENTIFICATION</scope>
</reference>
<feature type="region of interest" description="Disordered" evidence="1">
    <location>
        <begin position="1"/>
        <end position="49"/>
    </location>
</feature>
<protein>
    <submittedName>
        <fullName evidence="3">Uncharacterized protein</fullName>
    </submittedName>
</protein>
<dbReference type="Proteomes" id="UP000887566">
    <property type="component" value="Unplaced"/>
</dbReference>